<reference evidence="2" key="1">
    <citation type="submission" date="2016-01" db="EMBL/GenBank/DDBJ databases">
        <authorList>
            <person name="Peeters C."/>
        </authorList>
    </citation>
    <scope>NUCLEOTIDE SEQUENCE [LARGE SCALE GENOMIC DNA]</scope>
    <source>
        <strain evidence="2">LMG 22937</strain>
    </source>
</reference>
<evidence type="ECO:0000313" key="3">
    <source>
        <dbReference type="Proteomes" id="UP000054925"/>
    </source>
</evidence>
<comment type="caution">
    <text evidence="2">The sequence shown here is derived from an EMBL/GenBank/DDBJ whole genome shotgun (WGS) entry which is preliminary data.</text>
</comment>
<organism evidence="2 3">
    <name type="scientific">Caballeronia terrestris</name>
    <dbReference type="NCBI Taxonomy" id="1226301"/>
    <lineage>
        <taxon>Bacteria</taxon>
        <taxon>Pseudomonadati</taxon>
        <taxon>Pseudomonadota</taxon>
        <taxon>Betaproteobacteria</taxon>
        <taxon>Burkholderiales</taxon>
        <taxon>Burkholderiaceae</taxon>
        <taxon>Caballeronia</taxon>
    </lineage>
</organism>
<evidence type="ECO:0000256" key="1">
    <source>
        <dbReference type="SAM" id="SignalP"/>
    </source>
</evidence>
<dbReference type="AlphaFoldDB" id="A0A158IFR1"/>
<feature type="signal peptide" evidence="1">
    <location>
        <begin position="1"/>
        <end position="24"/>
    </location>
</feature>
<proteinExistence type="predicted"/>
<dbReference type="OrthoDB" id="9133295at2"/>
<feature type="chain" id="PRO_5011119369" evidence="1">
    <location>
        <begin position="25"/>
        <end position="157"/>
    </location>
</feature>
<dbReference type="Proteomes" id="UP000054925">
    <property type="component" value="Unassembled WGS sequence"/>
</dbReference>
<name>A0A158IFR1_9BURK</name>
<gene>
    <name evidence="2" type="ORF">AWB67_02464</name>
</gene>
<keyword evidence="1" id="KW-0732">Signal</keyword>
<evidence type="ECO:0000313" key="2">
    <source>
        <dbReference type="EMBL" id="SAL55099.1"/>
    </source>
</evidence>
<dbReference type="RefSeq" id="WP_087656490.1">
    <property type="nucleotide sequence ID" value="NZ_FCOL02000011.1"/>
</dbReference>
<dbReference type="EMBL" id="FCOL02000011">
    <property type="protein sequence ID" value="SAL55099.1"/>
    <property type="molecule type" value="Genomic_DNA"/>
</dbReference>
<keyword evidence="3" id="KW-1185">Reference proteome</keyword>
<sequence length="157" mass="15736">MNVKFLSHISSVAILAAASLAANAAPGAATLDGEASMQVSGTVKSVDAARRIVTIDDAQGGTATLEVGADVPNLDKLQSGQRVFGTTTRRVHLTMLGDGEQAARIAEIVSADEKTGVVTLKDAQGAEMSVQASDAAKASAMKAGSRVSVDIGAQAGA</sequence>
<protein>
    <submittedName>
        <fullName evidence="2">Uncharacterized protein</fullName>
    </submittedName>
</protein>
<accession>A0A158IFR1</accession>